<dbReference type="InterPro" id="IPR019644">
    <property type="entry name" value="DUF2508"/>
</dbReference>
<reference evidence="2" key="1">
    <citation type="journal article" date="2019" name="Int. J. Syst. Evol. Microbiol.">
        <title>The Global Catalogue of Microorganisms (GCM) 10K type strain sequencing project: providing services to taxonomists for standard genome sequencing and annotation.</title>
        <authorList>
            <consortium name="The Broad Institute Genomics Platform"/>
            <consortium name="The Broad Institute Genome Sequencing Center for Infectious Disease"/>
            <person name="Wu L."/>
            <person name="Ma J."/>
        </authorList>
    </citation>
    <scope>NUCLEOTIDE SEQUENCE [LARGE SCALE GENOMIC DNA]</scope>
    <source>
        <strain evidence="2">CCUG 61889</strain>
    </source>
</reference>
<dbReference type="Proteomes" id="UP001595752">
    <property type="component" value="Unassembled WGS sequence"/>
</dbReference>
<name>A0ABV8B0J3_9BACI</name>
<sequence length="73" mass="8597">MLFKRKGWLKKEFDEQLLTTFINVKNDWLKQTNLIEKSVDPSDEVLLSVKVAKAKYLYLLKEAKKRNISIGKI</sequence>
<dbReference type="Pfam" id="PF10704">
    <property type="entry name" value="DUF2508"/>
    <property type="match status" value="1"/>
</dbReference>
<proteinExistence type="predicted"/>
<dbReference type="EMBL" id="JBHRZT010000028">
    <property type="protein sequence ID" value="MFC3883420.1"/>
    <property type="molecule type" value="Genomic_DNA"/>
</dbReference>
<protein>
    <submittedName>
        <fullName evidence="1">YaaL family protein</fullName>
    </submittedName>
</protein>
<comment type="caution">
    <text evidence="1">The sequence shown here is derived from an EMBL/GenBank/DDBJ whole genome shotgun (WGS) entry which is preliminary data.</text>
</comment>
<keyword evidence="2" id="KW-1185">Reference proteome</keyword>
<dbReference type="RefSeq" id="WP_377913882.1">
    <property type="nucleotide sequence ID" value="NZ_JBHRZT010000028.1"/>
</dbReference>
<gene>
    <name evidence="1" type="ORF">ACFOU2_07750</name>
</gene>
<evidence type="ECO:0000313" key="2">
    <source>
        <dbReference type="Proteomes" id="UP001595752"/>
    </source>
</evidence>
<organism evidence="1 2">
    <name type="scientific">Bacillus songklensis</name>
    <dbReference type="NCBI Taxonomy" id="1069116"/>
    <lineage>
        <taxon>Bacteria</taxon>
        <taxon>Bacillati</taxon>
        <taxon>Bacillota</taxon>
        <taxon>Bacilli</taxon>
        <taxon>Bacillales</taxon>
        <taxon>Bacillaceae</taxon>
        <taxon>Bacillus</taxon>
    </lineage>
</organism>
<accession>A0ABV8B0J3</accession>
<evidence type="ECO:0000313" key="1">
    <source>
        <dbReference type="EMBL" id="MFC3883420.1"/>
    </source>
</evidence>